<name>A0ABX1WYH2_9BACT</name>
<dbReference type="RefSeq" id="WP_171596462.1">
    <property type="nucleotide sequence ID" value="NZ_RZNH01000029.1"/>
</dbReference>
<proteinExistence type="predicted"/>
<feature type="signal peptide" evidence="1">
    <location>
        <begin position="1"/>
        <end position="19"/>
    </location>
</feature>
<dbReference type="EMBL" id="RZNH01000029">
    <property type="protein sequence ID" value="NOU61198.1"/>
    <property type="molecule type" value="Genomic_DNA"/>
</dbReference>
<organism evidence="2 3">
    <name type="scientific">Marinifilum caeruleilacunae</name>
    <dbReference type="NCBI Taxonomy" id="2499076"/>
    <lineage>
        <taxon>Bacteria</taxon>
        <taxon>Pseudomonadati</taxon>
        <taxon>Bacteroidota</taxon>
        <taxon>Bacteroidia</taxon>
        <taxon>Marinilabiliales</taxon>
        <taxon>Marinifilaceae</taxon>
    </lineage>
</organism>
<keyword evidence="3" id="KW-1185">Reference proteome</keyword>
<reference evidence="2 3" key="1">
    <citation type="submission" date="2018-12" db="EMBL/GenBank/DDBJ databases">
        <title>Marinifilum JC070 sp. nov., a marine bacterium isolated from Yongle Blue Hole in the South China Sea.</title>
        <authorList>
            <person name="Fu T."/>
        </authorList>
    </citation>
    <scope>NUCLEOTIDE SEQUENCE [LARGE SCALE GENOMIC DNA]</scope>
    <source>
        <strain evidence="2 3">JC070</strain>
    </source>
</reference>
<evidence type="ECO:0000256" key="1">
    <source>
        <dbReference type="SAM" id="SignalP"/>
    </source>
</evidence>
<feature type="chain" id="PRO_5047347459" description="GLPGLI family protein" evidence="1">
    <location>
        <begin position="20"/>
        <end position="225"/>
    </location>
</feature>
<evidence type="ECO:0000313" key="3">
    <source>
        <dbReference type="Proteomes" id="UP000732105"/>
    </source>
</evidence>
<keyword evidence="1" id="KW-0732">Signal</keyword>
<accession>A0ABX1WYH2</accession>
<evidence type="ECO:0008006" key="4">
    <source>
        <dbReference type="Google" id="ProtNLM"/>
    </source>
</evidence>
<protein>
    <recommendedName>
        <fullName evidence="4">GLPGLI family protein</fullName>
    </recommendedName>
</protein>
<evidence type="ECO:0000313" key="2">
    <source>
        <dbReference type="EMBL" id="NOU61198.1"/>
    </source>
</evidence>
<sequence length="225" mass="26124">MRKLQMMLFILCLSLGVKAQTSANDVRLLQESIRDVYDSNIFNGSNPNYEVYLDDWDRGVIYSKLFTHSTIAPIRYFVYNNEFHLVNNTKDTVVLNKFAQIDSIVVADKKFIFTSYNMGTRTQTDYFQELACGKIKLLKHYTCVFVKGNQRIATGYHTNTPNSYKIATQLFYQEEGQPAVLLPKKKNEIIALFDDPELAAYAKENKIKFKKEKHLQKLFKHVNAH</sequence>
<gene>
    <name evidence="2" type="ORF">ELS83_15405</name>
</gene>
<dbReference type="Proteomes" id="UP000732105">
    <property type="component" value="Unassembled WGS sequence"/>
</dbReference>
<comment type="caution">
    <text evidence="2">The sequence shown here is derived from an EMBL/GenBank/DDBJ whole genome shotgun (WGS) entry which is preliminary data.</text>
</comment>